<dbReference type="GO" id="GO:0070401">
    <property type="term" value="F:NADP+ binding"/>
    <property type="evidence" value="ECO:0007669"/>
    <property type="project" value="UniProtKB-ARBA"/>
</dbReference>
<dbReference type="AlphaFoldDB" id="A0A1M5U623"/>
<gene>
    <name evidence="11" type="ORF">SAMN04488109_4485</name>
</gene>
<dbReference type="GO" id="GO:0046452">
    <property type="term" value="P:dihydrofolate metabolic process"/>
    <property type="evidence" value="ECO:0007669"/>
    <property type="project" value="TreeGrafter"/>
</dbReference>
<dbReference type="Pfam" id="PF00186">
    <property type="entry name" value="DHFR_1"/>
    <property type="match status" value="1"/>
</dbReference>
<comment type="similarity">
    <text evidence="2 8 9">Belongs to the dihydrofolate reductase family.</text>
</comment>
<evidence type="ECO:0000256" key="6">
    <source>
        <dbReference type="ARBA" id="ARBA00023002"/>
    </source>
</evidence>
<dbReference type="InterPro" id="IPR001796">
    <property type="entry name" value="DHFR_dom"/>
</dbReference>
<protein>
    <recommendedName>
        <fullName evidence="3 8">Dihydrofolate reductase</fullName>
        <ecNumber evidence="3 8">1.5.1.3</ecNumber>
    </recommendedName>
</protein>
<dbReference type="RefSeq" id="WP_073138407.1">
    <property type="nucleotide sequence ID" value="NZ_FQWQ01000003.1"/>
</dbReference>
<dbReference type="GO" id="GO:0046654">
    <property type="term" value="P:tetrahydrofolate biosynthetic process"/>
    <property type="evidence" value="ECO:0007669"/>
    <property type="project" value="UniProtKB-UniPathway"/>
</dbReference>
<dbReference type="EC" id="1.5.1.3" evidence="3 8"/>
<evidence type="ECO:0000313" key="11">
    <source>
        <dbReference type="EMBL" id="SHH58482.1"/>
    </source>
</evidence>
<evidence type="ECO:0000259" key="10">
    <source>
        <dbReference type="PROSITE" id="PS51330"/>
    </source>
</evidence>
<evidence type="ECO:0000256" key="3">
    <source>
        <dbReference type="ARBA" id="ARBA00012856"/>
    </source>
</evidence>
<comment type="function">
    <text evidence="7 8">Key enzyme in folate metabolism. Catalyzes an essential reaction for de novo glycine and purine synthesis, and for DNA precursor synthesis.</text>
</comment>
<dbReference type="STRING" id="947013.SAMN04488109_4485"/>
<accession>A0A1M5U623</accession>
<dbReference type="SUPFAM" id="SSF53597">
    <property type="entry name" value="Dihydrofolate reductase-like"/>
    <property type="match status" value="1"/>
</dbReference>
<dbReference type="InterPro" id="IPR024072">
    <property type="entry name" value="DHFR-like_dom_sf"/>
</dbReference>
<dbReference type="PIRSF" id="PIRSF000194">
    <property type="entry name" value="DHFR"/>
    <property type="match status" value="1"/>
</dbReference>
<dbReference type="GO" id="GO:0006730">
    <property type="term" value="P:one-carbon metabolic process"/>
    <property type="evidence" value="ECO:0007669"/>
    <property type="project" value="UniProtKB-KW"/>
</dbReference>
<dbReference type="InterPro" id="IPR012259">
    <property type="entry name" value="DHFR"/>
</dbReference>
<dbReference type="OrthoDB" id="9804315at2"/>
<evidence type="ECO:0000256" key="7">
    <source>
        <dbReference type="ARBA" id="ARBA00025067"/>
    </source>
</evidence>
<comment type="catalytic activity">
    <reaction evidence="8">
        <text>(6S)-5,6,7,8-tetrahydrofolate + NADP(+) = 7,8-dihydrofolate + NADPH + H(+)</text>
        <dbReference type="Rhea" id="RHEA:15009"/>
        <dbReference type="ChEBI" id="CHEBI:15378"/>
        <dbReference type="ChEBI" id="CHEBI:57451"/>
        <dbReference type="ChEBI" id="CHEBI:57453"/>
        <dbReference type="ChEBI" id="CHEBI:57783"/>
        <dbReference type="ChEBI" id="CHEBI:58349"/>
        <dbReference type="EC" id="1.5.1.3"/>
    </reaction>
</comment>
<comment type="pathway">
    <text evidence="1 8">Cofactor biosynthesis; tetrahydrofolate biosynthesis; 5,6,7,8-tetrahydrofolate from 7,8-dihydrofolate: step 1/1.</text>
</comment>
<proteinExistence type="inferred from homology"/>
<dbReference type="GO" id="GO:0004146">
    <property type="term" value="F:dihydrofolate reductase activity"/>
    <property type="evidence" value="ECO:0007669"/>
    <property type="project" value="UniProtKB-EC"/>
</dbReference>
<dbReference type="PRINTS" id="PR00070">
    <property type="entry name" value="DHFR"/>
</dbReference>
<keyword evidence="4 8" id="KW-0554">One-carbon metabolism</keyword>
<name>A0A1M5U623_9BACT</name>
<dbReference type="PANTHER" id="PTHR48069">
    <property type="entry name" value="DIHYDROFOLATE REDUCTASE"/>
    <property type="match status" value="1"/>
</dbReference>
<dbReference type="GO" id="GO:0005829">
    <property type="term" value="C:cytosol"/>
    <property type="evidence" value="ECO:0007669"/>
    <property type="project" value="TreeGrafter"/>
</dbReference>
<evidence type="ECO:0000256" key="4">
    <source>
        <dbReference type="ARBA" id="ARBA00022563"/>
    </source>
</evidence>
<evidence type="ECO:0000256" key="9">
    <source>
        <dbReference type="RuleBase" id="RU004474"/>
    </source>
</evidence>
<evidence type="ECO:0000313" key="12">
    <source>
        <dbReference type="Proteomes" id="UP000184212"/>
    </source>
</evidence>
<evidence type="ECO:0000256" key="1">
    <source>
        <dbReference type="ARBA" id="ARBA00004903"/>
    </source>
</evidence>
<keyword evidence="12" id="KW-1185">Reference proteome</keyword>
<dbReference type="InterPro" id="IPR017925">
    <property type="entry name" value="DHFR_CS"/>
</dbReference>
<dbReference type="FunFam" id="3.40.430.10:FF:000001">
    <property type="entry name" value="Dihydrofolate reductase"/>
    <property type="match status" value="1"/>
</dbReference>
<keyword evidence="5 8" id="KW-0521">NADP</keyword>
<evidence type="ECO:0000256" key="8">
    <source>
        <dbReference type="PIRNR" id="PIRNR000194"/>
    </source>
</evidence>
<evidence type="ECO:0000256" key="2">
    <source>
        <dbReference type="ARBA" id="ARBA00009539"/>
    </source>
</evidence>
<dbReference type="UniPathway" id="UPA00077">
    <property type="reaction ID" value="UER00158"/>
</dbReference>
<dbReference type="PANTHER" id="PTHR48069:SF3">
    <property type="entry name" value="DIHYDROFOLATE REDUCTASE"/>
    <property type="match status" value="1"/>
</dbReference>
<reference evidence="11 12" key="1">
    <citation type="submission" date="2016-11" db="EMBL/GenBank/DDBJ databases">
        <authorList>
            <person name="Jaros S."/>
            <person name="Januszkiewicz K."/>
            <person name="Wedrychowicz H."/>
        </authorList>
    </citation>
    <scope>NUCLEOTIDE SEQUENCE [LARGE SCALE GENOMIC DNA]</scope>
    <source>
        <strain evidence="11 12">DSM 24574</strain>
    </source>
</reference>
<keyword evidence="6 8" id="KW-0560">Oxidoreductase</keyword>
<dbReference type="PROSITE" id="PS00075">
    <property type="entry name" value="DHFR_1"/>
    <property type="match status" value="1"/>
</dbReference>
<evidence type="ECO:0000256" key="5">
    <source>
        <dbReference type="ARBA" id="ARBA00022857"/>
    </source>
</evidence>
<organism evidence="11 12">
    <name type="scientific">Chryseolinea serpens</name>
    <dbReference type="NCBI Taxonomy" id="947013"/>
    <lineage>
        <taxon>Bacteria</taxon>
        <taxon>Pseudomonadati</taxon>
        <taxon>Bacteroidota</taxon>
        <taxon>Cytophagia</taxon>
        <taxon>Cytophagales</taxon>
        <taxon>Fulvivirgaceae</taxon>
        <taxon>Chryseolinea</taxon>
    </lineage>
</organism>
<sequence>MIISLIAALSQNRAIGKNNDLPWHLPDDMKYFMDTTKGHHTIMGRKNYDSIPDRYRPLPNRTNIVVTRQLGFKAPGCLVVHTLDKALNIAESNGEREAFVIGGAEIYAASMGVADRLYLTEIHATVHGDTFFPDVDPKAWKEVSRKPHPADNRHPYAFDFVVYDRIRA</sequence>
<dbReference type="EMBL" id="FQWQ01000003">
    <property type="protein sequence ID" value="SHH58482.1"/>
    <property type="molecule type" value="Genomic_DNA"/>
</dbReference>
<feature type="domain" description="DHFR" evidence="10">
    <location>
        <begin position="2"/>
        <end position="165"/>
    </location>
</feature>
<dbReference type="CDD" id="cd00209">
    <property type="entry name" value="DHFR"/>
    <property type="match status" value="1"/>
</dbReference>
<dbReference type="GO" id="GO:0046655">
    <property type="term" value="P:folic acid metabolic process"/>
    <property type="evidence" value="ECO:0007669"/>
    <property type="project" value="TreeGrafter"/>
</dbReference>
<dbReference type="Proteomes" id="UP000184212">
    <property type="component" value="Unassembled WGS sequence"/>
</dbReference>
<dbReference type="PROSITE" id="PS51330">
    <property type="entry name" value="DHFR_2"/>
    <property type="match status" value="1"/>
</dbReference>
<dbReference type="Gene3D" id="3.40.430.10">
    <property type="entry name" value="Dihydrofolate Reductase, subunit A"/>
    <property type="match status" value="1"/>
</dbReference>